<dbReference type="Proteomes" id="UP000297245">
    <property type="component" value="Unassembled WGS sequence"/>
</dbReference>
<keyword evidence="3" id="KW-1185">Reference proteome</keyword>
<evidence type="ECO:0000313" key="3">
    <source>
        <dbReference type="Proteomes" id="UP000297245"/>
    </source>
</evidence>
<organism evidence="2 3">
    <name type="scientific">Dendrothele bispora (strain CBS 962.96)</name>
    <dbReference type="NCBI Taxonomy" id="1314807"/>
    <lineage>
        <taxon>Eukaryota</taxon>
        <taxon>Fungi</taxon>
        <taxon>Dikarya</taxon>
        <taxon>Basidiomycota</taxon>
        <taxon>Agaricomycotina</taxon>
        <taxon>Agaricomycetes</taxon>
        <taxon>Agaricomycetidae</taxon>
        <taxon>Agaricales</taxon>
        <taxon>Agaricales incertae sedis</taxon>
        <taxon>Dendrothele</taxon>
    </lineage>
</organism>
<evidence type="ECO:0000256" key="1">
    <source>
        <dbReference type="SAM" id="MobiDB-lite"/>
    </source>
</evidence>
<name>A0A4S8KLS6_DENBC</name>
<reference evidence="2 3" key="1">
    <citation type="journal article" date="2019" name="Nat. Ecol. Evol.">
        <title>Megaphylogeny resolves global patterns of mushroom evolution.</title>
        <authorList>
            <person name="Varga T."/>
            <person name="Krizsan K."/>
            <person name="Foldi C."/>
            <person name="Dima B."/>
            <person name="Sanchez-Garcia M."/>
            <person name="Sanchez-Ramirez S."/>
            <person name="Szollosi G.J."/>
            <person name="Szarkandi J.G."/>
            <person name="Papp V."/>
            <person name="Albert L."/>
            <person name="Andreopoulos W."/>
            <person name="Angelini C."/>
            <person name="Antonin V."/>
            <person name="Barry K.W."/>
            <person name="Bougher N.L."/>
            <person name="Buchanan P."/>
            <person name="Buyck B."/>
            <person name="Bense V."/>
            <person name="Catcheside P."/>
            <person name="Chovatia M."/>
            <person name="Cooper J."/>
            <person name="Damon W."/>
            <person name="Desjardin D."/>
            <person name="Finy P."/>
            <person name="Geml J."/>
            <person name="Haridas S."/>
            <person name="Hughes K."/>
            <person name="Justo A."/>
            <person name="Karasinski D."/>
            <person name="Kautmanova I."/>
            <person name="Kiss B."/>
            <person name="Kocsube S."/>
            <person name="Kotiranta H."/>
            <person name="LaButti K.M."/>
            <person name="Lechner B.E."/>
            <person name="Liimatainen K."/>
            <person name="Lipzen A."/>
            <person name="Lukacs Z."/>
            <person name="Mihaltcheva S."/>
            <person name="Morgado L.N."/>
            <person name="Niskanen T."/>
            <person name="Noordeloos M.E."/>
            <person name="Ohm R.A."/>
            <person name="Ortiz-Santana B."/>
            <person name="Ovrebo C."/>
            <person name="Racz N."/>
            <person name="Riley R."/>
            <person name="Savchenko A."/>
            <person name="Shiryaev A."/>
            <person name="Soop K."/>
            <person name="Spirin V."/>
            <person name="Szebenyi C."/>
            <person name="Tomsovsky M."/>
            <person name="Tulloss R.E."/>
            <person name="Uehling J."/>
            <person name="Grigoriev I.V."/>
            <person name="Vagvolgyi C."/>
            <person name="Papp T."/>
            <person name="Martin F.M."/>
            <person name="Miettinen O."/>
            <person name="Hibbett D.S."/>
            <person name="Nagy L.G."/>
        </authorList>
    </citation>
    <scope>NUCLEOTIDE SEQUENCE [LARGE SCALE GENOMIC DNA]</scope>
    <source>
        <strain evidence="2 3">CBS 962.96</strain>
    </source>
</reference>
<dbReference type="AlphaFoldDB" id="A0A4S8KLS6"/>
<protein>
    <submittedName>
        <fullName evidence="2">Uncharacterized protein</fullName>
    </submittedName>
</protein>
<feature type="compositionally biased region" description="Basic residues" evidence="1">
    <location>
        <begin position="81"/>
        <end position="90"/>
    </location>
</feature>
<dbReference type="EMBL" id="ML180897">
    <property type="protein sequence ID" value="THU76480.1"/>
    <property type="molecule type" value="Genomic_DNA"/>
</dbReference>
<accession>A0A4S8KLS6</accession>
<sequence length="173" mass="19962">MITFEKQGWLHERLYVPHRNIPRSFYLPSEVVDMITVNLLKIKSLDVLRTKLEDLPWMFKYTQARNLFELIAQLSDTIKKSRLSKSKSKKQKTDLGDTDDSEMEASDIIEVIPASLKRPGLEGTVKQPRAKRKPVMNLAEAEALYSRPRYNLAVPTNGHDPAIRRSTRIQSKK</sequence>
<evidence type="ECO:0000313" key="2">
    <source>
        <dbReference type="EMBL" id="THU76480.1"/>
    </source>
</evidence>
<proteinExistence type="predicted"/>
<feature type="region of interest" description="Disordered" evidence="1">
    <location>
        <begin position="81"/>
        <end position="102"/>
    </location>
</feature>
<feature type="region of interest" description="Disordered" evidence="1">
    <location>
        <begin position="151"/>
        <end position="173"/>
    </location>
</feature>
<gene>
    <name evidence="2" type="ORF">K435DRAFT_813373</name>
</gene>